<dbReference type="PANTHER" id="PTHR22642:SF2">
    <property type="entry name" value="PROTEIN LONG AFTER FAR-RED 3"/>
    <property type="match status" value="1"/>
</dbReference>
<accession>A0ABV6YK91</accession>
<organism evidence="2 3">
    <name type="scientific">Eiseniibacteriota bacterium</name>
    <dbReference type="NCBI Taxonomy" id="2212470"/>
    <lineage>
        <taxon>Bacteria</taxon>
        <taxon>Candidatus Eiseniibacteriota</taxon>
    </lineage>
</organism>
<reference evidence="2 3" key="1">
    <citation type="submission" date="2024-09" db="EMBL/GenBank/DDBJ databases">
        <authorList>
            <person name="D'Angelo T."/>
        </authorList>
    </citation>
    <scope>NUCLEOTIDE SEQUENCE [LARGE SCALE GENOMIC DNA]</scope>
    <source>
        <strain evidence="2">SAG AM-320-E07</strain>
    </source>
</reference>
<dbReference type="CDD" id="cd01300">
    <property type="entry name" value="YtcJ_like"/>
    <property type="match status" value="1"/>
</dbReference>
<protein>
    <submittedName>
        <fullName evidence="2">Amidohydrolase</fullName>
        <ecNumber evidence="2">3.5.-.-</ecNumber>
    </submittedName>
</protein>
<sequence length="509" mass="56403">MMLRDFTLRGVALQDFRGRDESLFDLTFRGGRLTRKKRLPELGQRNLFLTPGFNDAHIHLLHLGLSRQRCNLSGCGSLDEALETVAEFSRGGHTSGDILWAVNWDESHWADQRLPTREEIDRVVADSPVVMRRVCGHRAVLNTAAMQEAGRRWGALDPGGHLSEEQAMGLANLWPPTPEELEEAFLSAQDAAIAMGITRASEMGSHAALDTYLTLEERGLLKIDVKLFVAPERLEEVVRLRQEGRFTGPRLRLGGVKLYADGSVGARTAALRHPYEDAAHTGRLLYQDQDLFDMLDRCAREELPAAIHAIGDAAIDQVLHQLERIAQERGLEATRGVSIEHAEMVDTPMLDRIEALEIGLSMQPNFVERWGRPGGLYDRALGSQRCMAMNPFREVWDRKLPLVFGSDGMPMDPSMGLEGAVSHPMAEARLMSEEALSAYLGGRLAAAGYWDSEDWWAYGRGGGVLYGYDPLDLTSGDLSRVPVQGVLWCGEWVLEPSADLFRAGVVHAG</sequence>
<comment type="caution">
    <text evidence="2">The sequence shown here is derived from an EMBL/GenBank/DDBJ whole genome shotgun (WGS) entry which is preliminary data.</text>
</comment>
<dbReference type="Pfam" id="PF07969">
    <property type="entry name" value="Amidohydro_3"/>
    <property type="match status" value="1"/>
</dbReference>
<dbReference type="EC" id="3.5.-.-" evidence="2"/>
<dbReference type="EMBL" id="JBHPKH010000036">
    <property type="protein sequence ID" value="MFC1572753.1"/>
    <property type="molecule type" value="Genomic_DNA"/>
</dbReference>
<dbReference type="SUPFAM" id="SSF51556">
    <property type="entry name" value="Metallo-dependent hydrolases"/>
    <property type="match status" value="1"/>
</dbReference>
<dbReference type="InterPro" id="IPR013108">
    <property type="entry name" value="Amidohydro_3"/>
</dbReference>
<name>A0ABV6YK91_UNCEI</name>
<proteinExistence type="predicted"/>
<keyword evidence="3" id="KW-1185">Reference proteome</keyword>
<dbReference type="GO" id="GO:0016787">
    <property type="term" value="F:hydrolase activity"/>
    <property type="evidence" value="ECO:0007669"/>
    <property type="project" value="UniProtKB-KW"/>
</dbReference>
<evidence type="ECO:0000259" key="1">
    <source>
        <dbReference type="Pfam" id="PF07969"/>
    </source>
</evidence>
<dbReference type="Gene3D" id="3.10.310.70">
    <property type="match status" value="1"/>
</dbReference>
<gene>
    <name evidence="2" type="ORF">ACFL6M_04050</name>
</gene>
<dbReference type="InterPro" id="IPR032466">
    <property type="entry name" value="Metal_Hydrolase"/>
</dbReference>
<feature type="domain" description="Amidohydrolase 3" evidence="1">
    <location>
        <begin position="46"/>
        <end position="433"/>
    </location>
</feature>
<dbReference type="PANTHER" id="PTHR22642">
    <property type="entry name" value="IMIDAZOLONEPROPIONASE"/>
    <property type="match status" value="1"/>
</dbReference>
<evidence type="ECO:0000313" key="2">
    <source>
        <dbReference type="EMBL" id="MFC1572753.1"/>
    </source>
</evidence>
<dbReference type="Proteomes" id="UP001593833">
    <property type="component" value="Unassembled WGS sequence"/>
</dbReference>
<evidence type="ECO:0000313" key="3">
    <source>
        <dbReference type="Proteomes" id="UP001593833"/>
    </source>
</evidence>
<dbReference type="Gene3D" id="3.20.20.140">
    <property type="entry name" value="Metal-dependent hydrolases"/>
    <property type="match status" value="1"/>
</dbReference>
<keyword evidence="2" id="KW-0378">Hydrolase</keyword>
<dbReference type="InterPro" id="IPR033932">
    <property type="entry name" value="YtcJ-like"/>
</dbReference>